<feature type="transmembrane region" description="Helical" evidence="1">
    <location>
        <begin position="6"/>
        <end position="25"/>
    </location>
</feature>
<dbReference type="GeneID" id="71843790"/>
<dbReference type="EMBL" id="CP014350">
    <property type="protein sequence ID" value="ANA43750.1"/>
    <property type="molecule type" value="Genomic_DNA"/>
</dbReference>
<geneLocation type="plasmid" evidence="2 3">
    <name>megaplasmid</name>
</geneLocation>
<reference evidence="2 3" key="2">
    <citation type="journal article" date="2016" name="Genome Announc.">
        <title>Chromosome and Plasmids of the Tick-Borne Relapsing Fever Agent Borrelia hermsii.</title>
        <authorList>
            <person name="Barbour A.G."/>
        </authorList>
    </citation>
    <scope>NUCLEOTIDE SEQUENCE [LARGE SCALE GENOMIC DNA]</scope>
    <source>
        <strain evidence="2 3">HS1</strain>
    </source>
</reference>
<dbReference type="NCBIfam" id="NF047534">
    <property type="entry name" value="lipo_BTA121_dup"/>
    <property type="match status" value="1"/>
</dbReference>
<dbReference type="RefSeq" id="WP_020732440.1">
    <property type="nucleotide sequence ID" value="NZ_CP014350.1"/>
</dbReference>
<evidence type="ECO:0000313" key="2">
    <source>
        <dbReference type="EMBL" id="ANA43750.1"/>
    </source>
</evidence>
<gene>
    <name evidence="2" type="ORF">AXX13_A0545</name>
</gene>
<keyword evidence="3" id="KW-1185">Reference proteome</keyword>
<keyword evidence="1" id="KW-1133">Transmembrane helix</keyword>
<keyword evidence="1" id="KW-0812">Transmembrane</keyword>
<evidence type="ECO:0000256" key="1">
    <source>
        <dbReference type="SAM" id="Phobius"/>
    </source>
</evidence>
<reference evidence="2 3" key="1">
    <citation type="journal article" date="2013" name="J. Bacteriol.">
        <title>Large linear plasmids of Borrelia species that cause relapsing fever.</title>
        <authorList>
            <person name="Miller S.C."/>
            <person name="Porcella S.F."/>
            <person name="Raffel S.J."/>
            <person name="Schwan T.G."/>
            <person name="Barbour A.G."/>
        </authorList>
    </citation>
    <scope>NUCLEOTIDE SEQUENCE [LARGE SCALE GENOMIC DNA]</scope>
    <source>
        <strain evidence="2 3">HS1</strain>
    </source>
</reference>
<evidence type="ECO:0008006" key="4">
    <source>
        <dbReference type="Google" id="ProtNLM"/>
    </source>
</evidence>
<evidence type="ECO:0000313" key="3">
    <source>
        <dbReference type="Proteomes" id="UP000078430"/>
    </source>
</evidence>
<proteinExistence type="predicted"/>
<keyword evidence="1" id="KW-0472">Membrane</keyword>
<dbReference type="Proteomes" id="UP000078430">
    <property type="component" value="Plasmid megaplasmid"/>
</dbReference>
<organism evidence="2 3">
    <name type="scientific">Borrelia hermsii HS1</name>
    <dbReference type="NCBI Taxonomy" id="1867252"/>
    <lineage>
        <taxon>Bacteria</taxon>
        <taxon>Pseudomonadati</taxon>
        <taxon>Spirochaetota</taxon>
        <taxon>Spirochaetia</taxon>
        <taxon>Spirochaetales</taxon>
        <taxon>Borreliaceae</taxon>
        <taxon>Borrelia</taxon>
    </lineage>
</organism>
<name>A0ABM6AR13_BORHE</name>
<protein>
    <recommendedName>
        <fullName evidence="4">Lipoprotein</fullName>
    </recommendedName>
</protein>
<keyword evidence="2" id="KW-0614">Plasmid</keyword>
<sequence length="198" mass="22797">MDIDNKLIIMIIIVAMLFLNSCRFFRGETLDGDVKSDHSGVDVVESPKASKTPIEILLNDFNFTNEYKEAVLYIKNSVIDSDIGHIRGYKTYTEPEFYDLLVRLGKDKLKNSVRIILLTLRERLNAFDAIDTIKKDRVKKAELTQDFDNIDNVYRTFLKSVFNIANVDVIFNNIKNHTGSQGFAKIKDDAWLVLRNEI</sequence>
<accession>A0ABM6AR13</accession>